<dbReference type="PANTHER" id="PTHR42860:SF1">
    <property type="entry name" value="VITAMIN B12-BINDING PROTEIN"/>
    <property type="match status" value="1"/>
</dbReference>
<keyword evidence="3" id="KW-1185">Reference proteome</keyword>
<evidence type="ECO:0000313" key="2">
    <source>
        <dbReference type="EMBL" id="KKJ00859.1"/>
    </source>
</evidence>
<dbReference type="Pfam" id="PF01497">
    <property type="entry name" value="Peripla_BP_2"/>
    <property type="match status" value="1"/>
</dbReference>
<evidence type="ECO:0000313" key="3">
    <source>
        <dbReference type="Proteomes" id="UP000034681"/>
    </source>
</evidence>
<sequence>MPPAPPLRLVSLLPSATEILDCLGLTDRIVGRSHECDYPAAVTDRPICTAARLDSRQPSGQIDADVHTLLNHALGLYAVNLDQLQTLQPTHIVTQDQCDVCAVTLAAVETAVANLAPCQPQVISLQPNCLGDLWADLQRVGVALGVEAGPIVAALQDRVAACHQKTVGLEPDQRPTVVAIEWIDPLMGSGNWIPELVTLAGGQNQLGQMGQHSPYISWETLLDTNPDVLVVMPCGFDLERTRQEMHQAMAQDSRWQQLGSVQGDRLYLTDGNAYFNRPGPRLVDSLEILGEMLHPTLYPRRYPPTAWEQFRGT</sequence>
<accession>A0A0M2Q1N2</accession>
<dbReference type="SUPFAM" id="SSF53807">
    <property type="entry name" value="Helical backbone' metal receptor"/>
    <property type="match status" value="1"/>
</dbReference>
<dbReference type="PANTHER" id="PTHR42860">
    <property type="entry name" value="VITAMIN B12-BINDING PROTEIN"/>
    <property type="match status" value="1"/>
</dbReference>
<dbReference type="InterPro" id="IPR051030">
    <property type="entry name" value="Vitamin_B12-ABC_binding"/>
</dbReference>
<dbReference type="EMBL" id="AJTX02000003">
    <property type="protein sequence ID" value="KKJ00859.1"/>
    <property type="molecule type" value="Genomic_DNA"/>
</dbReference>
<proteinExistence type="predicted"/>
<feature type="domain" description="Fe/B12 periplasmic-binding" evidence="1">
    <location>
        <begin position="8"/>
        <end position="297"/>
    </location>
</feature>
<dbReference type="OrthoDB" id="9787772at2"/>
<dbReference type="AlphaFoldDB" id="A0A0M2Q1N2"/>
<dbReference type="CDD" id="cd01144">
    <property type="entry name" value="BtuF"/>
    <property type="match status" value="1"/>
</dbReference>
<name>A0A0M2Q1N2_PROHO</name>
<dbReference type="InterPro" id="IPR002491">
    <property type="entry name" value="ABC_transptr_periplasmic_BD"/>
</dbReference>
<organism evidence="2 3">
    <name type="scientific">Prochlorothrix hollandica PCC 9006 = CALU 1027</name>
    <dbReference type="NCBI Taxonomy" id="317619"/>
    <lineage>
        <taxon>Bacteria</taxon>
        <taxon>Bacillati</taxon>
        <taxon>Cyanobacteriota</taxon>
        <taxon>Cyanophyceae</taxon>
        <taxon>Prochlorotrichales</taxon>
        <taxon>Prochlorotrichaceae</taxon>
        <taxon>Prochlorothrix</taxon>
    </lineage>
</organism>
<evidence type="ECO:0000259" key="1">
    <source>
        <dbReference type="PROSITE" id="PS50983"/>
    </source>
</evidence>
<reference evidence="2" key="1">
    <citation type="submission" date="2012-04" db="EMBL/GenBank/DDBJ databases">
        <authorList>
            <person name="Borisov I.G."/>
            <person name="Ivanikova N.V."/>
            <person name="Pinevich A.V."/>
        </authorList>
    </citation>
    <scope>NUCLEOTIDE SEQUENCE</scope>
    <source>
        <strain evidence="2">CALU 1027</strain>
    </source>
</reference>
<comment type="caution">
    <text evidence="2">The sequence shown here is derived from an EMBL/GenBank/DDBJ whole genome shotgun (WGS) entry which is preliminary data.</text>
</comment>
<gene>
    <name evidence="2" type="ORF">PROH_05590</name>
</gene>
<dbReference type="eggNOG" id="COG0614">
    <property type="taxonomic scope" value="Bacteria"/>
</dbReference>
<dbReference type="RefSeq" id="WP_026099903.1">
    <property type="nucleotide sequence ID" value="NZ_KB235944.1"/>
</dbReference>
<protein>
    <submittedName>
        <fullName evidence="2">ABC transporter substrate-binding protein</fullName>
    </submittedName>
</protein>
<dbReference type="Proteomes" id="UP000034681">
    <property type="component" value="Unassembled WGS sequence"/>
</dbReference>
<dbReference type="STRING" id="317619.GCA_000332315_04538"/>
<dbReference type="PROSITE" id="PS50983">
    <property type="entry name" value="FE_B12_PBP"/>
    <property type="match status" value="1"/>
</dbReference>
<dbReference type="Gene3D" id="3.40.50.1980">
    <property type="entry name" value="Nitrogenase molybdenum iron protein domain"/>
    <property type="match status" value="2"/>
</dbReference>